<evidence type="ECO:0000313" key="1">
    <source>
        <dbReference type="EMBL" id="TDW97491.1"/>
    </source>
</evidence>
<sequence length="342" mass="38212">MPIRTLILTTLIVLSAGQTYLQAQTRDIWLCPQASIPPSPLNRAVDFMQLFTPDATWKKAAEHTRVFKLYGSFVNPARQGQIDTIVADLKRRGIAIGLETGTIDVNFKNPVPPCGGLGLVEGYGTPAQAANICAKIKKAGGRIDFLCMDEPLYYGHYFTKRAGKSQPGCQSPVDTILRLMIPTLNVYRQAFPDIVVGEVEPTEIAAFPGWQQVLSDWTAGFRALNGRPLAFMQLDIPWANRAPSVEPADAVAYFHFCETLRERHLLDKIGIIYDGTPLDTTDAAWMQDARNHLVELSDRYQLHPDMAIFQSWMPHPTHAMPDSDPNTLSSIVEFYVQRANRR</sequence>
<name>A0A4R8DIC6_9BACT</name>
<accession>A0A4R8DIC6</accession>
<dbReference type="Proteomes" id="UP000294498">
    <property type="component" value="Unassembled WGS sequence"/>
</dbReference>
<dbReference type="AlphaFoldDB" id="A0A4R8DIC6"/>
<organism evidence="1 2">
    <name type="scientific">Dinghuibacter silviterrae</name>
    <dbReference type="NCBI Taxonomy" id="1539049"/>
    <lineage>
        <taxon>Bacteria</taxon>
        <taxon>Pseudomonadati</taxon>
        <taxon>Bacteroidota</taxon>
        <taxon>Chitinophagia</taxon>
        <taxon>Chitinophagales</taxon>
        <taxon>Chitinophagaceae</taxon>
        <taxon>Dinghuibacter</taxon>
    </lineage>
</organism>
<reference evidence="1 2" key="1">
    <citation type="submission" date="2019-03" db="EMBL/GenBank/DDBJ databases">
        <title>Genomic Encyclopedia of Type Strains, Phase IV (KMG-IV): sequencing the most valuable type-strain genomes for metagenomic binning, comparative biology and taxonomic classification.</title>
        <authorList>
            <person name="Goeker M."/>
        </authorList>
    </citation>
    <scope>NUCLEOTIDE SEQUENCE [LARGE SCALE GENOMIC DNA]</scope>
    <source>
        <strain evidence="1 2">DSM 100059</strain>
    </source>
</reference>
<comment type="caution">
    <text evidence="1">The sequence shown here is derived from an EMBL/GenBank/DDBJ whole genome shotgun (WGS) entry which is preliminary data.</text>
</comment>
<gene>
    <name evidence="1" type="ORF">EDB95_5341</name>
</gene>
<protein>
    <submittedName>
        <fullName evidence="1">Uncharacterized protein</fullName>
    </submittedName>
</protein>
<proteinExistence type="predicted"/>
<evidence type="ECO:0000313" key="2">
    <source>
        <dbReference type="Proteomes" id="UP000294498"/>
    </source>
</evidence>
<dbReference type="EMBL" id="SODV01000002">
    <property type="protein sequence ID" value="TDW97491.1"/>
    <property type="molecule type" value="Genomic_DNA"/>
</dbReference>
<keyword evidence="2" id="KW-1185">Reference proteome</keyword>